<dbReference type="PROSITE" id="PS00892">
    <property type="entry name" value="HIT_1"/>
    <property type="match status" value="1"/>
</dbReference>
<organism evidence="5 6">
    <name type="scientific">Cephalotus follicularis</name>
    <name type="common">Albany pitcher plant</name>
    <dbReference type="NCBI Taxonomy" id="3775"/>
    <lineage>
        <taxon>Eukaryota</taxon>
        <taxon>Viridiplantae</taxon>
        <taxon>Streptophyta</taxon>
        <taxon>Embryophyta</taxon>
        <taxon>Tracheophyta</taxon>
        <taxon>Spermatophyta</taxon>
        <taxon>Magnoliopsida</taxon>
        <taxon>eudicotyledons</taxon>
        <taxon>Gunneridae</taxon>
        <taxon>Pentapetalae</taxon>
        <taxon>rosids</taxon>
        <taxon>fabids</taxon>
        <taxon>Oxalidales</taxon>
        <taxon>Cephalotaceae</taxon>
        <taxon>Cephalotus</taxon>
    </lineage>
</organism>
<dbReference type="PANTHER" id="PTHR47670:SF1">
    <property type="entry name" value="ADENYLYLSULFATASE HINT3"/>
    <property type="match status" value="1"/>
</dbReference>
<dbReference type="FunCoup" id="A0A1Q3BS08">
    <property type="interactions" value="167"/>
</dbReference>
<gene>
    <name evidence="5" type="ORF">CFOL_v3_14263</name>
</gene>
<evidence type="ECO:0000313" key="6">
    <source>
        <dbReference type="Proteomes" id="UP000187406"/>
    </source>
</evidence>
<feature type="short sequence motif" description="Histidine triad motif" evidence="2 3">
    <location>
        <begin position="149"/>
        <end position="153"/>
    </location>
</feature>
<evidence type="ECO:0000256" key="3">
    <source>
        <dbReference type="PROSITE-ProRule" id="PRU00464"/>
    </source>
</evidence>
<dbReference type="PRINTS" id="PR00332">
    <property type="entry name" value="HISTRIAD"/>
</dbReference>
<name>A0A1Q3BS08_CEPFO</name>
<feature type="domain" description="HIT" evidence="4">
    <location>
        <begin position="57"/>
        <end position="164"/>
    </location>
</feature>
<evidence type="ECO:0000256" key="2">
    <source>
        <dbReference type="PIRSR" id="PIRSR601310-3"/>
    </source>
</evidence>
<dbReference type="GO" id="GO:0047627">
    <property type="term" value="F:adenylylsulfatase activity"/>
    <property type="evidence" value="ECO:0007669"/>
    <property type="project" value="TreeGrafter"/>
</dbReference>
<dbReference type="Pfam" id="PF01230">
    <property type="entry name" value="HIT"/>
    <property type="match status" value="1"/>
</dbReference>
<keyword evidence="6" id="KW-1185">Reference proteome</keyword>
<protein>
    <submittedName>
        <fullName evidence="5">HIT domain-containing protein</fullName>
    </submittedName>
</protein>
<dbReference type="InterPro" id="IPR019808">
    <property type="entry name" value="Histidine_triad_CS"/>
</dbReference>
<dbReference type="GO" id="GO:0006790">
    <property type="term" value="P:sulfur compound metabolic process"/>
    <property type="evidence" value="ECO:0007669"/>
    <property type="project" value="TreeGrafter"/>
</dbReference>
<dbReference type="EMBL" id="BDDD01000835">
    <property type="protein sequence ID" value="GAV70765.1"/>
    <property type="molecule type" value="Genomic_DNA"/>
</dbReference>
<dbReference type="InParanoid" id="A0A1Q3BS08"/>
<dbReference type="Proteomes" id="UP000187406">
    <property type="component" value="Unassembled WGS sequence"/>
</dbReference>
<dbReference type="AlphaFoldDB" id="A0A1Q3BS08"/>
<reference evidence="6" key="1">
    <citation type="submission" date="2016-04" db="EMBL/GenBank/DDBJ databases">
        <title>Cephalotus genome sequencing.</title>
        <authorList>
            <person name="Fukushima K."/>
            <person name="Hasebe M."/>
            <person name="Fang X."/>
        </authorList>
    </citation>
    <scope>NUCLEOTIDE SEQUENCE [LARGE SCALE GENOMIC DNA]</scope>
    <source>
        <strain evidence="6">cv. St1</strain>
    </source>
</reference>
<dbReference type="GO" id="GO:0009150">
    <property type="term" value="P:purine ribonucleotide metabolic process"/>
    <property type="evidence" value="ECO:0007669"/>
    <property type="project" value="TreeGrafter"/>
</dbReference>
<proteinExistence type="predicted"/>
<evidence type="ECO:0000256" key="1">
    <source>
        <dbReference type="PIRSR" id="PIRSR601310-1"/>
    </source>
</evidence>
<dbReference type="PANTHER" id="PTHR47670">
    <property type="entry name" value="ADENYLYLSULFATASE HINT3"/>
    <property type="match status" value="1"/>
</dbReference>
<sequence length="207" mass="23034">MATRRIAILGSHLDPESPTRMLAVSLSGCSSSSSGSEHERQQRLCDATKEIPPNDCVFCLIIRGESPSLKLYEDDMCLCFLDKNPLCHGHSLIIPKSHFDSLEVTPPHVIASMCSKVPLISRAIMNATGCESFNLLVNNGVPAGQVIFHTHIHIIPRKACDCLWTSESFRRRRLKFDQEAFQLADRVREQFLKISGDSDKGQEPSLS</sequence>
<dbReference type="InterPro" id="IPR011146">
    <property type="entry name" value="HIT-like"/>
</dbReference>
<feature type="active site" description="Tele-AMP-histidine intermediate" evidence="1">
    <location>
        <position position="151"/>
    </location>
</feature>
<comment type="caution">
    <text evidence="5">The sequence shown here is derived from an EMBL/GenBank/DDBJ whole genome shotgun (WGS) entry which is preliminary data.</text>
</comment>
<dbReference type="PROSITE" id="PS51084">
    <property type="entry name" value="HIT_2"/>
    <property type="match status" value="1"/>
</dbReference>
<accession>A0A1Q3BS08</accession>
<dbReference type="STRING" id="3775.A0A1Q3BS08"/>
<dbReference type="InterPro" id="IPR001310">
    <property type="entry name" value="Histidine_triad_HIT"/>
</dbReference>
<dbReference type="Gene3D" id="3.30.428.10">
    <property type="entry name" value="HIT-like"/>
    <property type="match status" value="1"/>
</dbReference>
<dbReference type="InterPro" id="IPR036265">
    <property type="entry name" value="HIT-like_sf"/>
</dbReference>
<evidence type="ECO:0000259" key="4">
    <source>
        <dbReference type="PROSITE" id="PS51084"/>
    </source>
</evidence>
<dbReference type="SUPFAM" id="SSF54197">
    <property type="entry name" value="HIT-like"/>
    <property type="match status" value="1"/>
</dbReference>
<dbReference type="OrthoDB" id="672793at2759"/>
<evidence type="ECO:0000313" key="5">
    <source>
        <dbReference type="EMBL" id="GAV70765.1"/>
    </source>
</evidence>